<dbReference type="Proteomes" id="UP001175271">
    <property type="component" value="Unassembled WGS sequence"/>
</dbReference>
<dbReference type="PANTHER" id="PTHR23021:SF28">
    <property type="entry name" value="SERPENTINE RECEPTOR, CLASS T-RELATED"/>
    <property type="match status" value="1"/>
</dbReference>
<proteinExistence type="predicted"/>
<keyword evidence="1" id="KW-1133">Transmembrane helix</keyword>
<name>A0AA39M0H6_9BILA</name>
<feature type="transmembrane region" description="Helical" evidence="1">
    <location>
        <begin position="159"/>
        <end position="177"/>
    </location>
</feature>
<keyword evidence="1" id="KW-0812">Transmembrane</keyword>
<comment type="caution">
    <text evidence="2">The sequence shown here is derived from an EMBL/GenBank/DDBJ whole genome shotgun (WGS) entry which is preliminary data.</text>
</comment>
<evidence type="ECO:0000313" key="3">
    <source>
        <dbReference type="Proteomes" id="UP001175271"/>
    </source>
</evidence>
<sequence length="347" mass="38754">MIIALPRKQLPRTLSVAALLPTSPPSPAFPPFSGYRASLLETMNIGYLYISLGFVYIVPGLICFFVLTQPPLVNHSCFKIMSFISLLDIANIVACCFLAGFYSITQATFETTPSMLTVGAVTLALWVSYCALNIVLAINRLLNFFSKSLEAAFFKNHRVYLWLFVAAVAGVQMLVPVDGQLFYHYDSSIGGWRFELRPLGTVNYRHMVINITTFAILFSLYSVIIYFICKKTPDNPTQSMAAMQLAAICGFAMGADIFCIVVQNIERPSIALCHMANMSWQLAHGGTGYVCLFMNRSIRNSARNLFKRHCPFFKWKKPKPPSIVITPTQVAPFSVYYVPQSSSVNHK</sequence>
<evidence type="ECO:0008006" key="4">
    <source>
        <dbReference type="Google" id="ProtNLM"/>
    </source>
</evidence>
<dbReference type="Pfam" id="PF10321">
    <property type="entry name" value="7TM_GPCR_Srt"/>
    <property type="match status" value="1"/>
</dbReference>
<dbReference type="AlphaFoldDB" id="A0AA39M0H6"/>
<accession>A0AA39M0H6</accession>
<feature type="transmembrane region" description="Helical" evidence="1">
    <location>
        <begin position="207"/>
        <end position="229"/>
    </location>
</feature>
<feature type="transmembrane region" description="Helical" evidence="1">
    <location>
        <begin position="80"/>
        <end position="104"/>
    </location>
</feature>
<dbReference type="EMBL" id="JAUCMV010000002">
    <property type="protein sequence ID" value="KAK0416342.1"/>
    <property type="molecule type" value="Genomic_DNA"/>
</dbReference>
<evidence type="ECO:0000256" key="1">
    <source>
        <dbReference type="SAM" id="Phobius"/>
    </source>
</evidence>
<reference evidence="2" key="1">
    <citation type="submission" date="2023-06" db="EMBL/GenBank/DDBJ databases">
        <title>Genomic analysis of the entomopathogenic nematode Steinernema hermaphroditum.</title>
        <authorList>
            <person name="Schwarz E.M."/>
            <person name="Heppert J.K."/>
            <person name="Baniya A."/>
            <person name="Schwartz H.T."/>
            <person name="Tan C.-H."/>
            <person name="Antoshechkin I."/>
            <person name="Sternberg P.W."/>
            <person name="Goodrich-Blair H."/>
            <person name="Dillman A.R."/>
        </authorList>
    </citation>
    <scope>NUCLEOTIDE SEQUENCE</scope>
    <source>
        <strain evidence="2">PS9179</strain>
        <tissue evidence="2">Whole animal</tissue>
    </source>
</reference>
<protein>
    <recommendedName>
        <fullName evidence="4">Serpentine receptor class gamma</fullName>
    </recommendedName>
</protein>
<organism evidence="2 3">
    <name type="scientific">Steinernema hermaphroditum</name>
    <dbReference type="NCBI Taxonomy" id="289476"/>
    <lineage>
        <taxon>Eukaryota</taxon>
        <taxon>Metazoa</taxon>
        <taxon>Ecdysozoa</taxon>
        <taxon>Nematoda</taxon>
        <taxon>Chromadorea</taxon>
        <taxon>Rhabditida</taxon>
        <taxon>Tylenchina</taxon>
        <taxon>Panagrolaimomorpha</taxon>
        <taxon>Strongyloidoidea</taxon>
        <taxon>Steinernematidae</taxon>
        <taxon>Steinernema</taxon>
    </lineage>
</organism>
<dbReference type="InterPro" id="IPR019425">
    <property type="entry name" value="7TM_GPCR_serpentine_rcpt_Srt"/>
</dbReference>
<keyword evidence="1" id="KW-0472">Membrane</keyword>
<evidence type="ECO:0000313" key="2">
    <source>
        <dbReference type="EMBL" id="KAK0416342.1"/>
    </source>
</evidence>
<feature type="transmembrane region" description="Helical" evidence="1">
    <location>
        <begin position="116"/>
        <end position="138"/>
    </location>
</feature>
<feature type="transmembrane region" description="Helical" evidence="1">
    <location>
        <begin position="47"/>
        <end position="68"/>
    </location>
</feature>
<keyword evidence="3" id="KW-1185">Reference proteome</keyword>
<feature type="transmembrane region" description="Helical" evidence="1">
    <location>
        <begin position="241"/>
        <end position="263"/>
    </location>
</feature>
<gene>
    <name evidence="2" type="ORF">QR680_012428</name>
</gene>
<dbReference type="SUPFAM" id="SSF81321">
    <property type="entry name" value="Family A G protein-coupled receptor-like"/>
    <property type="match status" value="1"/>
</dbReference>
<dbReference type="PANTHER" id="PTHR23021">
    <property type="entry name" value="SERPENTINE RECEPTOR, CLASS T"/>
    <property type="match status" value="1"/>
</dbReference>